<name>A0A3E5B861_9BACE</name>
<sequence length="486" mass="56179">MKQYTSFLHFILLLAVIMTSCNLDDTYTDSLTTNPDATKPLYISVNRTKFLTDGKDAETRVTHDSNYDVIEFKNDDRIGIIGISGNNIIFNNYQYKYNNGNWEAISDFCYAQANTTYIAYYPYNSKMSGKRSEKEILDAFEIPVDQKSTKDENDLMAATINVTASQKQITFNMRHLLSLLVLQTPTYKYKWDNTKIPITLHYSNISGDDEFNYNGITYTTNQNTKYLLVKPGENLSIEAKRWENGYRGIFTCKTTGVSTTANCRHKIKLDYTLLSTDGNMVFVKGDPFYKTSSNFGFPYPQEWKDKPSGCTKIGTIVNIGKEFNVVIKDRGEETKSTDNQTYTTINNENLTTVRGYVASEETVYDRLLPWGDEGQAELNKIPKKELDNNIHGFSYTYQYYTKSMPYIQYLQNKDKHPSNTSKWFIPGVAEMNVIGKYKKEQNYWTCDRKSDQEIFYVRYEGFEKLTIGGIKYDERNYCNAIFMLAF</sequence>
<dbReference type="CDD" id="cd13120">
    <property type="entry name" value="BF2867_like_N"/>
    <property type="match status" value="1"/>
</dbReference>
<feature type="signal peptide" evidence="1">
    <location>
        <begin position="1"/>
        <end position="23"/>
    </location>
</feature>
<dbReference type="AlphaFoldDB" id="A0A3E5B861"/>
<evidence type="ECO:0008006" key="4">
    <source>
        <dbReference type="Google" id="ProtNLM"/>
    </source>
</evidence>
<organism evidence="2 3">
    <name type="scientific">Bacteroides oleiciplenus</name>
    <dbReference type="NCBI Taxonomy" id="626931"/>
    <lineage>
        <taxon>Bacteria</taxon>
        <taxon>Pseudomonadati</taxon>
        <taxon>Bacteroidota</taxon>
        <taxon>Bacteroidia</taxon>
        <taxon>Bacteroidales</taxon>
        <taxon>Bacteroidaceae</taxon>
        <taxon>Bacteroides</taxon>
    </lineage>
</organism>
<evidence type="ECO:0000313" key="2">
    <source>
        <dbReference type="EMBL" id="RGN33771.1"/>
    </source>
</evidence>
<evidence type="ECO:0000313" key="3">
    <source>
        <dbReference type="Proteomes" id="UP000260983"/>
    </source>
</evidence>
<dbReference type="InterPro" id="IPR042278">
    <property type="entry name" value="Mfa-like_1_N"/>
</dbReference>
<keyword evidence="1" id="KW-0732">Signal</keyword>
<evidence type="ECO:0000256" key="1">
    <source>
        <dbReference type="SAM" id="SignalP"/>
    </source>
</evidence>
<dbReference type="Gene3D" id="2.60.40.2620">
    <property type="entry name" value="Fimbrillin-like"/>
    <property type="match status" value="1"/>
</dbReference>
<protein>
    <recommendedName>
        <fullName evidence="4">Fimbrillin family protein</fullName>
    </recommendedName>
</protein>
<dbReference type="EMBL" id="QSUL01000010">
    <property type="protein sequence ID" value="RGN33771.1"/>
    <property type="molecule type" value="Genomic_DNA"/>
</dbReference>
<reference evidence="2 3" key="1">
    <citation type="submission" date="2018-08" db="EMBL/GenBank/DDBJ databases">
        <title>A genome reference for cultivated species of the human gut microbiota.</title>
        <authorList>
            <person name="Zou Y."/>
            <person name="Xue W."/>
            <person name="Luo G."/>
        </authorList>
    </citation>
    <scope>NUCLEOTIDE SEQUENCE [LARGE SCALE GENOMIC DNA]</scope>
    <source>
        <strain evidence="2 3">OM05-15BH</strain>
    </source>
</reference>
<proteinExistence type="predicted"/>
<accession>A0A3E5B861</accession>
<dbReference type="RefSeq" id="WP_117724714.1">
    <property type="nucleotide sequence ID" value="NZ_QSUL01000010.1"/>
</dbReference>
<gene>
    <name evidence="2" type="ORF">DXB65_14890</name>
</gene>
<comment type="caution">
    <text evidence="2">The sequence shown here is derived from an EMBL/GenBank/DDBJ whole genome shotgun (WGS) entry which is preliminary data.</text>
</comment>
<feature type="chain" id="PRO_5017616228" description="Fimbrillin family protein" evidence="1">
    <location>
        <begin position="24"/>
        <end position="486"/>
    </location>
</feature>
<dbReference type="Gene3D" id="2.60.40.3570">
    <property type="match status" value="1"/>
</dbReference>
<dbReference type="PROSITE" id="PS51257">
    <property type="entry name" value="PROKAR_LIPOPROTEIN"/>
    <property type="match status" value="1"/>
</dbReference>
<dbReference type="Proteomes" id="UP000260983">
    <property type="component" value="Unassembled WGS sequence"/>
</dbReference>